<sequence length="92" mass="10251">MSLRISHGTGEGEDPVAALSKFEPLKVVKDSFDLAKLNLAHLGASTVPVDLSLRKDVDFVESVRAFRRWHANYSKERSTGTLIDEFETLADF</sequence>
<protein>
    <submittedName>
        <fullName evidence="1">Uncharacterized protein</fullName>
    </submittedName>
</protein>
<organism evidence="1 2">
    <name type="scientific">Borborobacter arsenicus</name>
    <dbReference type="NCBI Taxonomy" id="1851146"/>
    <lineage>
        <taxon>Bacteria</taxon>
        <taxon>Pseudomonadati</taxon>
        <taxon>Pseudomonadota</taxon>
        <taxon>Alphaproteobacteria</taxon>
        <taxon>Hyphomicrobiales</taxon>
        <taxon>Phyllobacteriaceae</taxon>
        <taxon>Borborobacter</taxon>
    </lineage>
</organism>
<name>A0A432V0D7_9HYPH</name>
<evidence type="ECO:0000313" key="2">
    <source>
        <dbReference type="Proteomes" id="UP000281647"/>
    </source>
</evidence>
<dbReference type="Proteomes" id="UP000281647">
    <property type="component" value="Unassembled WGS sequence"/>
</dbReference>
<dbReference type="EMBL" id="RKST01000034">
    <property type="protein sequence ID" value="RUM95639.1"/>
    <property type="molecule type" value="Genomic_DNA"/>
</dbReference>
<comment type="caution">
    <text evidence="1">The sequence shown here is derived from an EMBL/GenBank/DDBJ whole genome shotgun (WGS) entry which is preliminary data.</text>
</comment>
<reference evidence="1 2" key="1">
    <citation type="submission" date="2018-11" db="EMBL/GenBank/DDBJ databases">
        <title>Pseudaminobacter arsenicus sp. nov., an arsenic-resistant bacterium isolated from arsenic-rich aquifers.</title>
        <authorList>
            <person name="Mu Y."/>
        </authorList>
    </citation>
    <scope>NUCLEOTIDE SEQUENCE [LARGE SCALE GENOMIC DNA]</scope>
    <source>
        <strain evidence="1 2">CB3</strain>
    </source>
</reference>
<accession>A0A432V0D7</accession>
<dbReference type="RefSeq" id="WP_128628495.1">
    <property type="nucleotide sequence ID" value="NZ_RKST01000034.1"/>
</dbReference>
<gene>
    <name evidence="1" type="ORF">EET67_22020</name>
</gene>
<proteinExistence type="predicted"/>
<keyword evidence="2" id="KW-1185">Reference proteome</keyword>
<evidence type="ECO:0000313" key="1">
    <source>
        <dbReference type="EMBL" id="RUM95639.1"/>
    </source>
</evidence>
<dbReference type="AlphaFoldDB" id="A0A432V0D7"/>
<dbReference type="OrthoDB" id="9810135at2"/>